<dbReference type="InterPro" id="IPR029752">
    <property type="entry name" value="D-isomer_DH_CS1"/>
</dbReference>
<dbReference type="EC" id="3.3.1.1" evidence="3"/>
<dbReference type="SMART" id="SM00997">
    <property type="entry name" value="AdoHcyase_NAD"/>
    <property type="match status" value="1"/>
</dbReference>
<dbReference type="GO" id="GO:0004013">
    <property type="term" value="F:adenosylhomocysteinase activity"/>
    <property type="evidence" value="ECO:0007669"/>
    <property type="project" value="TreeGrafter"/>
</dbReference>
<dbReference type="PANTHER" id="PTHR23420">
    <property type="entry name" value="ADENOSYLHOMOCYSTEINASE"/>
    <property type="match status" value="1"/>
</dbReference>
<dbReference type="RefSeq" id="WP_220500030.1">
    <property type="nucleotide sequence ID" value="NZ_JACJII010000001.1"/>
</dbReference>
<dbReference type="AlphaFoldDB" id="A0A7W3MU95"/>
<name>A0A7W3MU95_9ACTN</name>
<dbReference type="SUPFAM" id="SSF51735">
    <property type="entry name" value="NAD(P)-binding Rossmann-fold domains"/>
    <property type="match status" value="1"/>
</dbReference>
<keyword evidence="4" id="KW-1185">Reference proteome</keyword>
<dbReference type="GO" id="GO:0033353">
    <property type="term" value="P:S-adenosylmethionine cycle"/>
    <property type="evidence" value="ECO:0007669"/>
    <property type="project" value="TreeGrafter"/>
</dbReference>
<evidence type="ECO:0000259" key="2">
    <source>
        <dbReference type="SMART" id="SM00997"/>
    </source>
</evidence>
<dbReference type="InterPro" id="IPR015878">
    <property type="entry name" value="Ado_hCys_hydrolase_NAD-bd"/>
</dbReference>
<feature type="domain" description="S-adenosyl-L-homocysteine hydrolase NAD binding" evidence="2">
    <location>
        <begin position="165"/>
        <end position="327"/>
    </location>
</feature>
<sequence>MTVLEDFELSRVEAFFRRITGRYETADRVSVLVITHLLGERPVFLRAVGRLAEVAAVLPKPKSIDPRALEEVAGVMPVDRLERAAFADPARALEYLESRAAGRRVVLLDVGGYFAPALEHVCANFSGQVVGVVEDTENGHRRYEALSRVPCPVFSVARSPLKEPEDYLVGQSVTFSTEALVRARGDILQGRPAAVIGYGKLGRSVAAMLHAKHVGVTVHDSDPIRRTMALSQGFRTAPTPAQAIAGAGVIVCATGNLALREDDFAKVANGAYIASVTSSDDELELAALDGLYEKTSTGEHITRYARTGHYFYVLADGNAVNFLHGASVGAFIFLVQAEILAALGALAGGGHEPGMHELDGTERSLIAAAWLRHFDGAS</sequence>
<dbReference type="PROSITE" id="PS00065">
    <property type="entry name" value="D_2_HYDROXYACID_DH_1"/>
    <property type="match status" value="1"/>
</dbReference>
<evidence type="ECO:0000313" key="4">
    <source>
        <dbReference type="Proteomes" id="UP000539313"/>
    </source>
</evidence>
<evidence type="ECO:0000313" key="3">
    <source>
        <dbReference type="EMBL" id="MBA9001942.1"/>
    </source>
</evidence>
<keyword evidence="3" id="KW-0378">Hydrolase</keyword>
<dbReference type="Gene3D" id="3.40.50.720">
    <property type="entry name" value="NAD(P)-binding Rossmann-like Domain"/>
    <property type="match status" value="1"/>
</dbReference>
<dbReference type="EMBL" id="JACJII010000001">
    <property type="protein sequence ID" value="MBA9001942.1"/>
    <property type="molecule type" value="Genomic_DNA"/>
</dbReference>
<accession>A0A7W3MU95</accession>
<dbReference type="PANTHER" id="PTHR23420:SF0">
    <property type="entry name" value="ADENOSYLHOMOCYSTEINASE"/>
    <property type="match status" value="1"/>
</dbReference>
<gene>
    <name evidence="3" type="ORF">HNR21_000824</name>
</gene>
<dbReference type="Proteomes" id="UP000539313">
    <property type="component" value="Unassembled WGS sequence"/>
</dbReference>
<comment type="caution">
    <text evidence="3">The sequence shown here is derived from an EMBL/GenBank/DDBJ whole genome shotgun (WGS) entry which is preliminary data.</text>
</comment>
<reference evidence="3 4" key="1">
    <citation type="submission" date="2020-08" db="EMBL/GenBank/DDBJ databases">
        <title>Sequencing the genomes of 1000 actinobacteria strains.</title>
        <authorList>
            <person name="Klenk H.-P."/>
        </authorList>
    </citation>
    <scope>NUCLEOTIDE SEQUENCE [LARGE SCALE GENOMIC DNA]</scope>
    <source>
        <strain evidence="3 4">DSM 45823</strain>
    </source>
</reference>
<organism evidence="3 4">
    <name type="scientific">Thermomonospora cellulosilytica</name>
    <dbReference type="NCBI Taxonomy" id="1411118"/>
    <lineage>
        <taxon>Bacteria</taxon>
        <taxon>Bacillati</taxon>
        <taxon>Actinomycetota</taxon>
        <taxon>Actinomycetes</taxon>
        <taxon>Streptosporangiales</taxon>
        <taxon>Thermomonosporaceae</taxon>
        <taxon>Thermomonospora</taxon>
    </lineage>
</organism>
<dbReference type="GO" id="GO:0005829">
    <property type="term" value="C:cytosol"/>
    <property type="evidence" value="ECO:0007669"/>
    <property type="project" value="TreeGrafter"/>
</dbReference>
<comment type="similarity">
    <text evidence="1">Belongs to the adenosylhomocysteinase family.</text>
</comment>
<protein>
    <submittedName>
        <fullName evidence="3">Adenosylhomocysteinase</fullName>
        <ecNumber evidence="3">3.3.1.1</ecNumber>
    </submittedName>
</protein>
<evidence type="ECO:0000256" key="1">
    <source>
        <dbReference type="ARBA" id="ARBA00007122"/>
    </source>
</evidence>
<dbReference type="InterPro" id="IPR000043">
    <property type="entry name" value="Adenosylhomocysteinase-like"/>
</dbReference>
<proteinExistence type="inferred from homology"/>
<dbReference type="InterPro" id="IPR036291">
    <property type="entry name" value="NAD(P)-bd_dom_sf"/>
</dbReference>
<dbReference type="Pfam" id="PF00670">
    <property type="entry name" value="AdoHcyase_NAD"/>
    <property type="match status" value="1"/>
</dbReference>